<dbReference type="RefSeq" id="WP_270072568.1">
    <property type="nucleotide sequence ID" value="NZ_JAJAQC010000019.1"/>
</dbReference>
<evidence type="ECO:0000313" key="3">
    <source>
        <dbReference type="EMBL" id="MDA0565290.1"/>
    </source>
</evidence>
<feature type="transmembrane region" description="Helical" evidence="2">
    <location>
        <begin position="86"/>
        <end position="111"/>
    </location>
</feature>
<dbReference type="Proteomes" id="UP001140076">
    <property type="component" value="Unassembled WGS sequence"/>
</dbReference>
<sequence length="241" mass="24057">MSYPQDPGPPPGPGPWQQPPPGPGGPGPQPGFGPPTGGQPAGGYGYPPPGGHPGGGYPGGGHPGGGYPGGRPTGSYPSGKRGGGNVGLVLVIISVCVAVLVVVGGVGLWLLSSSGGSGGTAEESALAPYEGVWDGNLDQLDGSGAPMGVWSATITVSGDTVEGEEYNLVVTEDGRCTWEIHEVQPSETQMTFSYAVSTDPDCVDNGFVTLTPAGEDSLDITVSSVMSDGTTSISEGTLYRE</sequence>
<dbReference type="EMBL" id="JAJAQC010000019">
    <property type="protein sequence ID" value="MDA0565290.1"/>
    <property type="molecule type" value="Genomic_DNA"/>
</dbReference>
<protein>
    <submittedName>
        <fullName evidence="3">Uncharacterized protein</fullName>
    </submittedName>
</protein>
<gene>
    <name evidence="3" type="ORF">LG943_13335</name>
</gene>
<feature type="compositionally biased region" description="Gly residues" evidence="1">
    <location>
        <begin position="52"/>
        <end position="72"/>
    </location>
</feature>
<evidence type="ECO:0000256" key="1">
    <source>
        <dbReference type="SAM" id="MobiDB-lite"/>
    </source>
</evidence>
<keyword evidence="2" id="KW-1133">Transmembrane helix</keyword>
<organism evidence="3 4">
    <name type="scientific">Streptomonospora mangrovi</name>
    <dbReference type="NCBI Taxonomy" id="2883123"/>
    <lineage>
        <taxon>Bacteria</taxon>
        <taxon>Bacillati</taxon>
        <taxon>Actinomycetota</taxon>
        <taxon>Actinomycetes</taxon>
        <taxon>Streptosporangiales</taxon>
        <taxon>Nocardiopsidaceae</taxon>
        <taxon>Streptomonospora</taxon>
    </lineage>
</organism>
<reference evidence="3" key="1">
    <citation type="submission" date="2021-10" db="EMBL/GenBank/DDBJ databases">
        <title>Streptomonospora sp. nov., isolated from mangrove soil.</title>
        <authorList>
            <person name="Chen X."/>
            <person name="Ge X."/>
            <person name="Liu W."/>
        </authorList>
    </citation>
    <scope>NUCLEOTIDE SEQUENCE</scope>
    <source>
        <strain evidence="3">S1-112</strain>
    </source>
</reference>
<dbReference type="AlphaFoldDB" id="A0A9X3SFV6"/>
<keyword evidence="2" id="KW-0472">Membrane</keyword>
<accession>A0A9X3SFV6</accession>
<keyword evidence="2" id="KW-0812">Transmembrane</keyword>
<feature type="region of interest" description="Disordered" evidence="1">
    <location>
        <begin position="1"/>
        <end position="78"/>
    </location>
</feature>
<name>A0A9X3SFV6_9ACTN</name>
<feature type="compositionally biased region" description="Gly residues" evidence="1">
    <location>
        <begin position="34"/>
        <end position="45"/>
    </location>
</feature>
<keyword evidence="4" id="KW-1185">Reference proteome</keyword>
<comment type="caution">
    <text evidence="3">The sequence shown here is derived from an EMBL/GenBank/DDBJ whole genome shotgun (WGS) entry which is preliminary data.</text>
</comment>
<evidence type="ECO:0000313" key="4">
    <source>
        <dbReference type="Proteomes" id="UP001140076"/>
    </source>
</evidence>
<evidence type="ECO:0000256" key="2">
    <source>
        <dbReference type="SAM" id="Phobius"/>
    </source>
</evidence>
<feature type="compositionally biased region" description="Pro residues" evidence="1">
    <location>
        <begin position="1"/>
        <end position="33"/>
    </location>
</feature>
<proteinExistence type="predicted"/>